<evidence type="ECO:0000313" key="12">
    <source>
        <dbReference type="EMBL" id="KAG8175521.1"/>
    </source>
</evidence>
<evidence type="ECO:0000256" key="6">
    <source>
        <dbReference type="ARBA" id="ARBA00023242"/>
    </source>
</evidence>
<evidence type="ECO:0000256" key="9">
    <source>
        <dbReference type="SAM" id="MobiDB-lite"/>
    </source>
</evidence>
<dbReference type="GO" id="GO:0019894">
    <property type="term" value="F:kinesin binding"/>
    <property type="evidence" value="ECO:0007669"/>
    <property type="project" value="TreeGrafter"/>
</dbReference>
<keyword evidence="5 7" id="KW-0472">Membrane</keyword>
<feature type="non-terminal residue" evidence="12">
    <location>
        <position position="1"/>
    </location>
</feature>
<keyword evidence="3 7" id="KW-0812">Transmembrane</keyword>
<keyword evidence="8" id="KW-0175">Coiled coil</keyword>
<evidence type="ECO:0000256" key="2">
    <source>
        <dbReference type="ARBA" id="ARBA00008619"/>
    </source>
</evidence>
<feature type="region of interest" description="Disordered" evidence="9">
    <location>
        <begin position="162"/>
        <end position="196"/>
    </location>
</feature>
<comment type="subcellular location">
    <subcellularLocation>
        <location evidence="1">Nucleus membrane</location>
    </subcellularLocation>
</comment>
<evidence type="ECO:0000256" key="1">
    <source>
        <dbReference type="ARBA" id="ARBA00004126"/>
    </source>
</evidence>
<accession>A0AAV6TV70</accession>
<evidence type="ECO:0000259" key="11">
    <source>
        <dbReference type="PROSITE" id="PS51049"/>
    </source>
</evidence>
<feature type="coiled-coil region" evidence="8">
    <location>
        <begin position="320"/>
        <end position="408"/>
    </location>
</feature>
<feature type="compositionally biased region" description="Polar residues" evidence="9">
    <location>
        <begin position="162"/>
        <end position="176"/>
    </location>
</feature>
<evidence type="ECO:0000256" key="10">
    <source>
        <dbReference type="SAM" id="Phobius"/>
    </source>
</evidence>
<keyword evidence="13" id="KW-1185">Reference proteome</keyword>
<keyword evidence="4 10" id="KW-1133">Transmembrane helix</keyword>
<dbReference type="GO" id="GO:0048471">
    <property type="term" value="C:perinuclear region of cytoplasm"/>
    <property type="evidence" value="ECO:0007669"/>
    <property type="project" value="TreeGrafter"/>
</dbReference>
<dbReference type="AlphaFoldDB" id="A0AAV6TV70"/>
<organism evidence="12 13">
    <name type="scientific">Oedothorax gibbosus</name>
    <dbReference type="NCBI Taxonomy" id="931172"/>
    <lineage>
        <taxon>Eukaryota</taxon>
        <taxon>Metazoa</taxon>
        <taxon>Ecdysozoa</taxon>
        <taxon>Arthropoda</taxon>
        <taxon>Chelicerata</taxon>
        <taxon>Arachnida</taxon>
        <taxon>Araneae</taxon>
        <taxon>Araneomorphae</taxon>
        <taxon>Entelegynae</taxon>
        <taxon>Araneoidea</taxon>
        <taxon>Linyphiidae</taxon>
        <taxon>Erigoninae</taxon>
        <taxon>Oedothorax</taxon>
    </lineage>
</organism>
<dbReference type="GO" id="GO:0031965">
    <property type="term" value="C:nuclear membrane"/>
    <property type="evidence" value="ECO:0007669"/>
    <property type="project" value="UniProtKB-SubCell"/>
</dbReference>
<reference evidence="12 13" key="1">
    <citation type="journal article" date="2022" name="Nat. Ecol. Evol.">
        <title>A masculinizing supergene underlies an exaggerated male reproductive morph in a spider.</title>
        <authorList>
            <person name="Hendrickx F."/>
            <person name="De Corte Z."/>
            <person name="Sonet G."/>
            <person name="Van Belleghem S.M."/>
            <person name="Kostlbacher S."/>
            <person name="Vangestel C."/>
        </authorList>
    </citation>
    <scope>NUCLEOTIDE SEQUENCE [LARGE SCALE GENOMIC DNA]</scope>
    <source>
        <tissue evidence="12">Whole body</tissue>
    </source>
</reference>
<dbReference type="PANTHER" id="PTHR21524:SF5">
    <property type="entry name" value="SPECTRIN REPEAT CONTAINING NUCLEAR ENVELOPE PROTEIN 2"/>
    <property type="match status" value="1"/>
</dbReference>
<dbReference type="PROSITE" id="PS51049">
    <property type="entry name" value="KASH"/>
    <property type="match status" value="1"/>
</dbReference>
<evidence type="ECO:0000256" key="8">
    <source>
        <dbReference type="SAM" id="Coils"/>
    </source>
</evidence>
<evidence type="ECO:0000256" key="4">
    <source>
        <dbReference type="ARBA" id="ARBA00022989"/>
    </source>
</evidence>
<evidence type="ECO:0000256" key="5">
    <source>
        <dbReference type="ARBA" id="ARBA00023136"/>
    </source>
</evidence>
<dbReference type="Pfam" id="PF10541">
    <property type="entry name" value="KASH"/>
    <property type="match status" value="1"/>
</dbReference>
<feature type="topological domain" description="Perinuclear space" evidence="7">
    <location>
        <begin position="569"/>
        <end position="593"/>
    </location>
</feature>
<dbReference type="PANTHER" id="PTHR21524">
    <property type="entry name" value="SPECTRIN REPEAT CONTAINING NUCLEAR ENVELOPE PROTEIN 2"/>
    <property type="match status" value="1"/>
</dbReference>
<evidence type="ECO:0000256" key="7">
    <source>
        <dbReference type="PROSITE-ProRule" id="PRU00385"/>
    </source>
</evidence>
<dbReference type="SMART" id="SM01249">
    <property type="entry name" value="KASH"/>
    <property type="match status" value="1"/>
</dbReference>
<feature type="compositionally biased region" description="Basic residues" evidence="9">
    <location>
        <begin position="229"/>
        <end position="239"/>
    </location>
</feature>
<dbReference type="GO" id="GO:0007097">
    <property type="term" value="P:nuclear migration"/>
    <property type="evidence" value="ECO:0007669"/>
    <property type="project" value="TreeGrafter"/>
</dbReference>
<comment type="similarity">
    <text evidence="2">Belongs to the nesprin family.</text>
</comment>
<sequence>DLGTTICQTFYISPGGDLKLKSDWALKAVDTSCDASGECTNDSDSEKSNSDVNNSVAFSQSFTGSIETVIPSTTVDPAVRLRNKKRRPNRGRPWSVIELKSMALAPSVPHSTSEGALDTLHRSTYISSRRKKRLSLSDISSPCTVPSPSTLDESKTLLSETNSLVTTTEDQASISDQAWDEYQDPPYLSEPYSEQTIDEDEVRRLLNFGDDYRATLGSVSDGSSVSLRPTRHRSHRRVSKSGGGSHQSSDTNSDFEDFQNILETSGRTLLFVQHSMEEGATASKHAELIATTQTNLCLLKEIAAARCELESVSKEDVQKLQGLINEFEELQSKLLAAKSNNNTKEGTNETQEISDALEALKGQLGNLEENAKSAIGTAHSLDQLNANIKELQCALSQLQDMKATVLQASARVLRLAAGGSLRESATQLYQRWEEVYELNCTQLTILQTLQSSWGKPTEEELEESLETTVEWQPPTPVDITPTKAEMCVEMQHLSLGALVQACETHNPLLEMETRKVATSTLKESLHTISSGDPKKKKRPPSMWRIFLASFPFQLLLLLMLALASYTEPQCCEHANNFDFYSLKLRYLEGPPPV</sequence>
<evidence type="ECO:0000256" key="3">
    <source>
        <dbReference type="ARBA" id="ARBA00022692"/>
    </source>
</evidence>
<dbReference type="GO" id="GO:0006997">
    <property type="term" value="P:nucleus organization"/>
    <property type="evidence" value="ECO:0007669"/>
    <property type="project" value="TreeGrafter"/>
</dbReference>
<dbReference type="InterPro" id="IPR012315">
    <property type="entry name" value="KASH"/>
</dbReference>
<keyword evidence="6" id="KW-0539">Nucleus</keyword>
<comment type="caution">
    <text evidence="12">The sequence shown here is derived from an EMBL/GenBank/DDBJ whole genome shotgun (WGS) entry which is preliminary data.</text>
</comment>
<feature type="transmembrane region" description="Helical" evidence="10">
    <location>
        <begin position="545"/>
        <end position="565"/>
    </location>
</feature>
<feature type="topological domain" description="Cytoplasmic" evidence="7">
    <location>
        <begin position="1"/>
        <end position="547"/>
    </location>
</feature>
<dbReference type="GO" id="GO:0007010">
    <property type="term" value="P:cytoskeleton organization"/>
    <property type="evidence" value="ECO:0007669"/>
    <property type="project" value="TreeGrafter"/>
</dbReference>
<protein>
    <recommendedName>
        <fullName evidence="11">KASH domain-containing protein</fullName>
    </recommendedName>
</protein>
<dbReference type="EMBL" id="JAFNEN010000992">
    <property type="protein sequence ID" value="KAG8175521.1"/>
    <property type="molecule type" value="Genomic_DNA"/>
</dbReference>
<dbReference type="Proteomes" id="UP000827092">
    <property type="component" value="Unassembled WGS sequence"/>
</dbReference>
<evidence type="ECO:0000313" key="13">
    <source>
        <dbReference type="Proteomes" id="UP000827092"/>
    </source>
</evidence>
<name>A0AAV6TV70_9ARAC</name>
<feature type="region of interest" description="Disordered" evidence="9">
    <location>
        <begin position="219"/>
        <end position="254"/>
    </location>
</feature>
<gene>
    <name evidence="12" type="ORF">JTE90_016280</name>
</gene>
<feature type="domain" description="KASH" evidence="11">
    <location>
        <begin position="539"/>
        <end position="593"/>
    </location>
</feature>
<proteinExistence type="inferred from homology"/>